<comment type="caution">
    <text evidence="2">The sequence shown here is derived from an EMBL/GenBank/DDBJ whole genome shotgun (WGS) entry which is preliminary data.</text>
</comment>
<name>A0AAD9VBF6_ACRCE</name>
<keyword evidence="3" id="KW-1185">Reference proteome</keyword>
<accession>A0AAD9VBF6</accession>
<gene>
    <name evidence="2" type="ORF">P5673_007672</name>
</gene>
<dbReference type="PANTHER" id="PTHR34828">
    <property type="entry name" value="TESTIS-EXPRESSED PROTEIN 45"/>
    <property type="match status" value="1"/>
</dbReference>
<evidence type="ECO:0000313" key="3">
    <source>
        <dbReference type="Proteomes" id="UP001249851"/>
    </source>
</evidence>
<protein>
    <submittedName>
        <fullName evidence="2">Uncharacterized protein</fullName>
    </submittedName>
</protein>
<reference evidence="2" key="1">
    <citation type="journal article" date="2023" name="G3 (Bethesda)">
        <title>Whole genome assembly and annotation of the endangered Caribbean coral Acropora cervicornis.</title>
        <authorList>
            <person name="Selwyn J.D."/>
            <person name="Vollmer S.V."/>
        </authorList>
    </citation>
    <scope>NUCLEOTIDE SEQUENCE</scope>
    <source>
        <strain evidence="2">K2</strain>
    </source>
</reference>
<dbReference type="Proteomes" id="UP001249851">
    <property type="component" value="Unassembled WGS sequence"/>
</dbReference>
<organism evidence="2 3">
    <name type="scientific">Acropora cervicornis</name>
    <name type="common">Staghorn coral</name>
    <dbReference type="NCBI Taxonomy" id="6130"/>
    <lineage>
        <taxon>Eukaryota</taxon>
        <taxon>Metazoa</taxon>
        <taxon>Cnidaria</taxon>
        <taxon>Anthozoa</taxon>
        <taxon>Hexacorallia</taxon>
        <taxon>Scleractinia</taxon>
        <taxon>Astrocoeniina</taxon>
        <taxon>Acroporidae</taxon>
        <taxon>Acropora</taxon>
    </lineage>
</organism>
<dbReference type="Pfam" id="PF15373">
    <property type="entry name" value="SAXO5-like"/>
    <property type="match status" value="1"/>
</dbReference>
<evidence type="ECO:0000313" key="2">
    <source>
        <dbReference type="EMBL" id="KAK2567800.1"/>
    </source>
</evidence>
<dbReference type="EMBL" id="JARQWQ010000013">
    <property type="protein sequence ID" value="KAK2567800.1"/>
    <property type="molecule type" value="Genomic_DNA"/>
</dbReference>
<reference evidence="2" key="2">
    <citation type="journal article" date="2023" name="Science">
        <title>Genomic signatures of disease resistance in endangered staghorn corals.</title>
        <authorList>
            <person name="Vollmer S.V."/>
            <person name="Selwyn J.D."/>
            <person name="Despard B.A."/>
            <person name="Roesel C.L."/>
        </authorList>
    </citation>
    <scope>NUCLEOTIDE SEQUENCE</scope>
    <source>
        <strain evidence="2">K2</strain>
    </source>
</reference>
<dbReference type="PANTHER" id="PTHR34828:SF1">
    <property type="entry name" value="TESTIS-EXPRESSED PROTEIN 45"/>
    <property type="match status" value="1"/>
</dbReference>
<evidence type="ECO:0000256" key="1">
    <source>
        <dbReference type="SAM" id="MobiDB-lite"/>
    </source>
</evidence>
<dbReference type="InterPro" id="IPR028001">
    <property type="entry name" value="SAXO5"/>
</dbReference>
<sequence>MAEVVNKIPVQKTGSEFLVASHFTISHEDRWSPSKDPHVYKSTFKKDYPPLPLTKRERIPSPSPATIMHKDGRYNDKCSMTRGHFVEKTPEQQDYQNSTSSLTKTNFKMDSDRQLKSFQTTHKEYYPVRSLDEAKNPAASGKRDWMRSYIPQGDKEKELWPHSDYRSMFLGEQLGKRDVLQPFDKVAGPPTIRGDARTHHLGHFTTTTKSEFVGRYLPRHQLESAVKSLRKTTFQLGDRRIPEYLGTTAGDSYPSYINSGANLNMGESSFPEGDMDPLRAHERISKTTNDIFYGNPATGYKSKIVDGSHLRTKSHVHLGEARGAQFYDTSMRSDFKAVSSPYSKAPGITTNSSIPLDYYNGEPMTMPTSWSDFPSHAGVPKLIPNPLAVDNLKKSHIKPPIPEEREFSTTHQRTYTPKKASRRWFDSGGLQQSSVPLGTLNAYN</sequence>
<feature type="region of interest" description="Disordered" evidence="1">
    <location>
        <begin position="51"/>
        <end position="74"/>
    </location>
</feature>
<dbReference type="AlphaFoldDB" id="A0AAD9VBF6"/>
<proteinExistence type="predicted"/>